<keyword evidence="1" id="KW-0472">Membrane</keyword>
<evidence type="ECO:0000313" key="2">
    <source>
        <dbReference type="EMBL" id="KAL2051379.1"/>
    </source>
</evidence>
<keyword evidence="3" id="KW-1185">Reference proteome</keyword>
<reference evidence="2 3" key="1">
    <citation type="submission" date="2024-09" db="EMBL/GenBank/DDBJ databases">
        <title>Rethinking Asexuality: The Enigmatic Case of Functional Sexual Genes in Lepraria (Stereocaulaceae).</title>
        <authorList>
            <person name="Doellman M."/>
            <person name="Sun Y."/>
            <person name="Barcenas-Pena A."/>
            <person name="Lumbsch H.T."/>
            <person name="Grewe F."/>
        </authorList>
    </citation>
    <scope>NUCLEOTIDE SEQUENCE [LARGE SCALE GENOMIC DNA]</scope>
    <source>
        <strain evidence="2 3">Grewe 0041</strain>
    </source>
</reference>
<organism evidence="2 3">
    <name type="scientific">Lepraria finkii</name>
    <dbReference type="NCBI Taxonomy" id="1340010"/>
    <lineage>
        <taxon>Eukaryota</taxon>
        <taxon>Fungi</taxon>
        <taxon>Dikarya</taxon>
        <taxon>Ascomycota</taxon>
        <taxon>Pezizomycotina</taxon>
        <taxon>Lecanoromycetes</taxon>
        <taxon>OSLEUM clade</taxon>
        <taxon>Lecanoromycetidae</taxon>
        <taxon>Lecanorales</taxon>
        <taxon>Lecanorineae</taxon>
        <taxon>Stereocaulaceae</taxon>
        <taxon>Lepraria</taxon>
    </lineage>
</organism>
<proteinExistence type="predicted"/>
<evidence type="ECO:0000256" key="1">
    <source>
        <dbReference type="SAM" id="Phobius"/>
    </source>
</evidence>
<protein>
    <submittedName>
        <fullName evidence="2">Uncharacterized protein</fullName>
    </submittedName>
</protein>
<sequence length="116" mass="12458">MQAAGTAAIDVPPSHFLLFICSGLFCFPISCDIALYLILFRLPVKMLYSPLLLSLLTLSSYVQAQSSSSVYVEPMVPTGTPIPGDYSGALRPQVHFSPPIDFMVCECGCAQKPAIA</sequence>
<feature type="transmembrane region" description="Helical" evidence="1">
    <location>
        <begin position="16"/>
        <end position="39"/>
    </location>
</feature>
<evidence type="ECO:0000313" key="3">
    <source>
        <dbReference type="Proteomes" id="UP001590951"/>
    </source>
</evidence>
<comment type="caution">
    <text evidence="2">The sequence shown here is derived from an EMBL/GenBank/DDBJ whole genome shotgun (WGS) entry which is preliminary data.</text>
</comment>
<gene>
    <name evidence="2" type="ORF">ABVK25_008431</name>
</gene>
<accession>A0ABR4B3D9</accession>
<dbReference type="Proteomes" id="UP001590951">
    <property type="component" value="Unassembled WGS sequence"/>
</dbReference>
<keyword evidence="1" id="KW-1133">Transmembrane helix</keyword>
<keyword evidence="1" id="KW-0812">Transmembrane</keyword>
<dbReference type="EMBL" id="JBHFEH010000036">
    <property type="protein sequence ID" value="KAL2051379.1"/>
    <property type="molecule type" value="Genomic_DNA"/>
</dbReference>
<name>A0ABR4B3D9_9LECA</name>